<dbReference type="Gene3D" id="3.20.20.70">
    <property type="entry name" value="Aldolase class I"/>
    <property type="match status" value="1"/>
</dbReference>
<protein>
    <submittedName>
        <fullName evidence="1">Class I fructose-bisphosphate aldolase</fullName>
    </submittedName>
</protein>
<dbReference type="InterPro" id="IPR050456">
    <property type="entry name" value="DeoC/FbaB_aldolase"/>
</dbReference>
<dbReference type="Pfam" id="PF01791">
    <property type="entry name" value="DeoC"/>
    <property type="match status" value="1"/>
</dbReference>
<accession>A0ABW4R9Y0</accession>
<dbReference type="Proteomes" id="UP001597213">
    <property type="component" value="Unassembled WGS sequence"/>
</dbReference>
<dbReference type="PANTHER" id="PTHR47916">
    <property type="entry name" value="FRUCTOSE-BISPHOSPHATE ALDOLASE CLASS 1"/>
    <property type="match status" value="1"/>
</dbReference>
<organism evidence="1 2">
    <name type="scientific">Paracoccus pacificus</name>
    <dbReference type="NCBI Taxonomy" id="1463598"/>
    <lineage>
        <taxon>Bacteria</taxon>
        <taxon>Pseudomonadati</taxon>
        <taxon>Pseudomonadota</taxon>
        <taxon>Alphaproteobacteria</taxon>
        <taxon>Rhodobacterales</taxon>
        <taxon>Paracoccaceae</taxon>
        <taxon>Paracoccus</taxon>
    </lineage>
</organism>
<dbReference type="SUPFAM" id="SSF51569">
    <property type="entry name" value="Aldolase"/>
    <property type="match status" value="1"/>
</dbReference>
<dbReference type="PANTHER" id="PTHR47916:SF1">
    <property type="entry name" value="3-HYDROXY-5-PHOSPHONOOXYPENTANE-2,4-DIONE THIOLASE"/>
    <property type="match status" value="1"/>
</dbReference>
<evidence type="ECO:0000313" key="1">
    <source>
        <dbReference type="EMBL" id="MFD1882925.1"/>
    </source>
</evidence>
<dbReference type="RefSeq" id="WP_379143855.1">
    <property type="nucleotide sequence ID" value="NZ_JBHUEN010000043.1"/>
</dbReference>
<dbReference type="PIRSF" id="PIRSF038992">
    <property type="entry name" value="Aldolase_Ia"/>
    <property type="match status" value="1"/>
</dbReference>
<sequence>MTSRLSRSYRMNRVLHPDRAALVLPVDHGVVWGRVPALESPVEVMKNFIDEDITGYMVTTGIVRATEEMLARRPALARVLAIDAFWPTSAPETGTGTMVASVEDAVRMGVDCVKMLLPWNVTDAEKVLYCERIGKVVSDAARWEMPVMIEPVLLAAPRSAEVIEQEMEVARVAYDLGADIIKITFPGTDATKKLVAELDVPIVVAGGALSGDAKSTIRDVEEAISAGAQGVVVGRKVWQRPAQEAKEVIGQIAKICRSKFTRHW</sequence>
<dbReference type="InterPro" id="IPR013785">
    <property type="entry name" value="Aldolase_TIM"/>
</dbReference>
<dbReference type="InterPro" id="IPR041720">
    <property type="entry name" value="FbaB-like"/>
</dbReference>
<keyword evidence="2" id="KW-1185">Reference proteome</keyword>
<dbReference type="SMART" id="SM01133">
    <property type="entry name" value="DeoC"/>
    <property type="match status" value="1"/>
</dbReference>
<gene>
    <name evidence="1" type="ORF">ACFSCT_14480</name>
</gene>
<reference evidence="2" key="1">
    <citation type="journal article" date="2019" name="Int. J. Syst. Evol. Microbiol.">
        <title>The Global Catalogue of Microorganisms (GCM) 10K type strain sequencing project: providing services to taxonomists for standard genome sequencing and annotation.</title>
        <authorList>
            <consortium name="The Broad Institute Genomics Platform"/>
            <consortium name="The Broad Institute Genome Sequencing Center for Infectious Disease"/>
            <person name="Wu L."/>
            <person name="Ma J."/>
        </authorList>
    </citation>
    <scope>NUCLEOTIDE SEQUENCE [LARGE SCALE GENOMIC DNA]</scope>
    <source>
        <strain evidence="2">CCUG 56029</strain>
    </source>
</reference>
<dbReference type="EMBL" id="JBHUEN010000043">
    <property type="protein sequence ID" value="MFD1882925.1"/>
    <property type="molecule type" value="Genomic_DNA"/>
</dbReference>
<name>A0ABW4R9Y0_9RHOB</name>
<proteinExistence type="predicted"/>
<comment type="caution">
    <text evidence="1">The sequence shown here is derived from an EMBL/GenBank/DDBJ whole genome shotgun (WGS) entry which is preliminary data.</text>
</comment>
<dbReference type="InterPro" id="IPR002915">
    <property type="entry name" value="DeoC/FbaB/LacD_aldolase"/>
</dbReference>
<evidence type="ECO:0000313" key="2">
    <source>
        <dbReference type="Proteomes" id="UP001597213"/>
    </source>
</evidence>